<dbReference type="Pfam" id="PF01966">
    <property type="entry name" value="HD"/>
    <property type="match status" value="1"/>
</dbReference>
<proteinExistence type="predicted"/>
<reference evidence="2" key="1">
    <citation type="journal article" date="2014" name="Front. Microbiol.">
        <title>High frequency of phylogenetically diverse reductive dehalogenase-homologous genes in deep subseafloor sedimentary metagenomes.</title>
        <authorList>
            <person name="Kawai M."/>
            <person name="Futagami T."/>
            <person name="Toyoda A."/>
            <person name="Takaki Y."/>
            <person name="Nishi S."/>
            <person name="Hori S."/>
            <person name="Arai W."/>
            <person name="Tsubouchi T."/>
            <person name="Morono Y."/>
            <person name="Uchiyama I."/>
            <person name="Ito T."/>
            <person name="Fujiyama A."/>
            <person name="Inagaki F."/>
            <person name="Takami H."/>
        </authorList>
    </citation>
    <scope>NUCLEOTIDE SEQUENCE</scope>
    <source>
        <strain evidence="2">Expedition CK06-06</strain>
    </source>
</reference>
<dbReference type="InterPro" id="IPR006674">
    <property type="entry name" value="HD_domain"/>
</dbReference>
<dbReference type="EMBL" id="BARW01026046">
    <property type="protein sequence ID" value="GAJ14886.1"/>
    <property type="molecule type" value="Genomic_DNA"/>
</dbReference>
<dbReference type="GO" id="GO:0006203">
    <property type="term" value="P:dGTP catabolic process"/>
    <property type="evidence" value="ECO:0007669"/>
    <property type="project" value="TreeGrafter"/>
</dbReference>
<dbReference type="GO" id="GO:0008832">
    <property type="term" value="F:dGTPase activity"/>
    <property type="evidence" value="ECO:0007669"/>
    <property type="project" value="TreeGrafter"/>
</dbReference>
<dbReference type="Gene3D" id="1.10.3210.10">
    <property type="entry name" value="Hypothetical protein af1432"/>
    <property type="match status" value="1"/>
</dbReference>
<dbReference type="InterPro" id="IPR003607">
    <property type="entry name" value="HD/PDEase_dom"/>
</dbReference>
<name>X1VIG6_9ZZZZ</name>
<gene>
    <name evidence="2" type="ORF">S12H4_42541</name>
</gene>
<dbReference type="AlphaFoldDB" id="X1VIG6"/>
<accession>X1VIG6</accession>
<sequence>MPVYKSIADSIHKYIEIPKKIYVDLIDTAPFQRLRRLGQLGGVHASYPSATHSRFIHSLGAFHIANRIVTSLKKKRPELVSKDVEERILISALIHDIGHGPFSHMFEDAIKMLCNKSELQSCVDKYSSFRRHENITEQFVLSEESEISRILD</sequence>
<evidence type="ECO:0000313" key="2">
    <source>
        <dbReference type="EMBL" id="GAJ14886.1"/>
    </source>
</evidence>
<comment type="caution">
    <text evidence="2">The sequence shown here is derived from an EMBL/GenBank/DDBJ whole genome shotgun (WGS) entry which is preliminary data.</text>
</comment>
<dbReference type="PANTHER" id="PTHR11373:SF4">
    <property type="entry name" value="DEOXYNUCLEOSIDE TRIPHOSPHATE TRIPHOSPHOHYDROLASE SAMHD1"/>
    <property type="match status" value="1"/>
</dbReference>
<feature type="non-terminal residue" evidence="2">
    <location>
        <position position="152"/>
    </location>
</feature>
<evidence type="ECO:0000259" key="1">
    <source>
        <dbReference type="SMART" id="SM00471"/>
    </source>
</evidence>
<dbReference type="SUPFAM" id="SSF109604">
    <property type="entry name" value="HD-domain/PDEase-like"/>
    <property type="match status" value="1"/>
</dbReference>
<organism evidence="2">
    <name type="scientific">marine sediment metagenome</name>
    <dbReference type="NCBI Taxonomy" id="412755"/>
    <lineage>
        <taxon>unclassified sequences</taxon>
        <taxon>metagenomes</taxon>
        <taxon>ecological metagenomes</taxon>
    </lineage>
</organism>
<protein>
    <recommendedName>
        <fullName evidence="1">HD/PDEase domain-containing protein</fullName>
    </recommendedName>
</protein>
<feature type="domain" description="HD/PDEase" evidence="1">
    <location>
        <begin position="50"/>
        <end position="138"/>
    </location>
</feature>
<dbReference type="InterPro" id="IPR050135">
    <property type="entry name" value="dGTPase-like"/>
</dbReference>
<dbReference type="CDD" id="cd00077">
    <property type="entry name" value="HDc"/>
    <property type="match status" value="1"/>
</dbReference>
<dbReference type="SMART" id="SM00471">
    <property type="entry name" value="HDc"/>
    <property type="match status" value="1"/>
</dbReference>
<dbReference type="PANTHER" id="PTHR11373">
    <property type="entry name" value="DEOXYNUCLEOSIDE TRIPHOSPHATE TRIPHOSPHOHYDROLASE"/>
    <property type="match status" value="1"/>
</dbReference>